<evidence type="ECO:0000313" key="11">
    <source>
        <dbReference type="EMBL" id="KXN98074.1"/>
    </source>
</evidence>
<keyword evidence="12" id="KW-1185">Reference proteome</keyword>
<dbReference type="GO" id="GO:0016787">
    <property type="term" value="F:hydrolase activity"/>
    <property type="evidence" value="ECO:0007669"/>
    <property type="project" value="UniProtKB-KW"/>
</dbReference>
<evidence type="ECO:0000256" key="4">
    <source>
        <dbReference type="ARBA" id="ARBA00022490"/>
    </source>
</evidence>
<keyword evidence="5" id="KW-0819">tRNA processing</keyword>
<dbReference type="STRING" id="1548749.LS48_13200"/>
<dbReference type="GO" id="GO:0005737">
    <property type="term" value="C:cytoplasm"/>
    <property type="evidence" value="ECO:0007669"/>
    <property type="project" value="UniProtKB-SubCell"/>
</dbReference>
<name>A0A137RF02_9FLAO</name>
<evidence type="ECO:0000313" key="12">
    <source>
        <dbReference type="Proteomes" id="UP000070138"/>
    </source>
</evidence>
<keyword evidence="9" id="KW-0460">Magnesium</keyword>
<evidence type="ECO:0000256" key="9">
    <source>
        <dbReference type="ARBA" id="ARBA00022842"/>
    </source>
</evidence>
<keyword evidence="6" id="KW-0479">Metal-binding</keyword>
<sequence>MEFTYTQNEIGKVAEQLLKNSVSKTFLFYGNMGVGKTTLIKELTKQLGVMETSSSPSFSIANEYDTPRGVIYHFDFYRIKNINEAFDIGLEDYLYSGNYVFIEWPEKIEKLLPENANKLKIEINKNGSRTLKFMPVK</sequence>
<gene>
    <name evidence="11" type="ORF">LS48_13200</name>
</gene>
<evidence type="ECO:0000256" key="10">
    <source>
        <dbReference type="ARBA" id="ARBA00032441"/>
    </source>
</evidence>
<dbReference type="InterPro" id="IPR003442">
    <property type="entry name" value="T6A_TsaE"/>
</dbReference>
<dbReference type="OrthoDB" id="9815896at2"/>
<organism evidence="11 12">
    <name type="scientific">Aequorivita aquimaris</name>
    <dbReference type="NCBI Taxonomy" id="1548749"/>
    <lineage>
        <taxon>Bacteria</taxon>
        <taxon>Pseudomonadati</taxon>
        <taxon>Bacteroidota</taxon>
        <taxon>Flavobacteriia</taxon>
        <taxon>Flavobacteriales</taxon>
        <taxon>Flavobacteriaceae</taxon>
        <taxon>Aequorivita</taxon>
    </lineage>
</organism>
<dbReference type="EMBL" id="JRWG01000011">
    <property type="protein sequence ID" value="KXN98074.1"/>
    <property type="molecule type" value="Genomic_DNA"/>
</dbReference>
<keyword evidence="4" id="KW-0963">Cytoplasm</keyword>
<reference evidence="11 12" key="2">
    <citation type="journal article" date="2016" name="Int. J. Syst. Evol. Microbiol.">
        <title>Vitellibacter aquimaris sp. nov., a marine bacterium isolated from seawater.</title>
        <authorList>
            <person name="Thevarajoo S."/>
            <person name="Selvaratnam C."/>
            <person name="Goh K.M."/>
            <person name="Hong K.W."/>
            <person name="Chan X.Y."/>
            <person name="Chan K.G."/>
            <person name="Chong C.S."/>
        </authorList>
    </citation>
    <scope>NUCLEOTIDE SEQUENCE [LARGE SCALE GENOMIC DNA]</scope>
    <source>
        <strain evidence="11 12">D-24</strain>
    </source>
</reference>
<dbReference type="GO" id="GO:0002949">
    <property type="term" value="P:tRNA threonylcarbamoyladenosine modification"/>
    <property type="evidence" value="ECO:0007669"/>
    <property type="project" value="InterPro"/>
</dbReference>
<keyword evidence="7" id="KW-0547">Nucleotide-binding</keyword>
<evidence type="ECO:0000256" key="5">
    <source>
        <dbReference type="ARBA" id="ARBA00022694"/>
    </source>
</evidence>
<dbReference type="RefSeq" id="WP_062622972.1">
    <property type="nucleotide sequence ID" value="NZ_JRWG01000011.1"/>
</dbReference>
<keyword evidence="11" id="KW-0378">Hydrolase</keyword>
<evidence type="ECO:0000256" key="3">
    <source>
        <dbReference type="ARBA" id="ARBA00019010"/>
    </source>
</evidence>
<dbReference type="AlphaFoldDB" id="A0A137RF02"/>
<dbReference type="Gene3D" id="3.40.50.300">
    <property type="entry name" value="P-loop containing nucleotide triphosphate hydrolases"/>
    <property type="match status" value="1"/>
</dbReference>
<evidence type="ECO:0000256" key="2">
    <source>
        <dbReference type="ARBA" id="ARBA00007599"/>
    </source>
</evidence>
<protein>
    <recommendedName>
        <fullName evidence="3">tRNA threonylcarbamoyladenosine biosynthesis protein TsaE</fullName>
    </recommendedName>
    <alternativeName>
        <fullName evidence="10">t(6)A37 threonylcarbamoyladenosine biosynthesis protein TsaE</fullName>
    </alternativeName>
</protein>
<dbReference type="GO" id="GO:0005524">
    <property type="term" value="F:ATP binding"/>
    <property type="evidence" value="ECO:0007669"/>
    <property type="project" value="UniProtKB-KW"/>
</dbReference>
<dbReference type="Proteomes" id="UP000070138">
    <property type="component" value="Unassembled WGS sequence"/>
</dbReference>
<dbReference type="Pfam" id="PF02367">
    <property type="entry name" value="TsaE"/>
    <property type="match status" value="1"/>
</dbReference>
<dbReference type="PANTHER" id="PTHR33540">
    <property type="entry name" value="TRNA THREONYLCARBAMOYLADENOSINE BIOSYNTHESIS PROTEIN TSAE"/>
    <property type="match status" value="1"/>
</dbReference>
<dbReference type="NCBIfam" id="TIGR00150">
    <property type="entry name" value="T6A_YjeE"/>
    <property type="match status" value="1"/>
</dbReference>
<comment type="caution">
    <text evidence="11">The sequence shown here is derived from an EMBL/GenBank/DDBJ whole genome shotgun (WGS) entry which is preliminary data.</text>
</comment>
<accession>A0A137RF02</accession>
<dbReference type="SUPFAM" id="SSF52540">
    <property type="entry name" value="P-loop containing nucleoside triphosphate hydrolases"/>
    <property type="match status" value="1"/>
</dbReference>
<comment type="similarity">
    <text evidence="2">Belongs to the TsaE family.</text>
</comment>
<dbReference type="InterPro" id="IPR027417">
    <property type="entry name" value="P-loop_NTPase"/>
</dbReference>
<dbReference type="PANTHER" id="PTHR33540:SF2">
    <property type="entry name" value="TRNA THREONYLCARBAMOYLADENOSINE BIOSYNTHESIS PROTEIN TSAE"/>
    <property type="match status" value="1"/>
</dbReference>
<dbReference type="PATRIC" id="fig|1548749.3.peg.2758"/>
<evidence type="ECO:0000256" key="8">
    <source>
        <dbReference type="ARBA" id="ARBA00022840"/>
    </source>
</evidence>
<reference evidence="12" key="1">
    <citation type="submission" date="2014-10" db="EMBL/GenBank/DDBJ databases">
        <title>Genome sequencing of Vitellibacter sp. D-24.</title>
        <authorList>
            <person name="Thevarajoo S."/>
            <person name="Selvaratnam C."/>
            <person name="Goh K.M."/>
            <person name="Chong C.S."/>
        </authorList>
    </citation>
    <scope>NUCLEOTIDE SEQUENCE [LARGE SCALE GENOMIC DNA]</scope>
    <source>
        <strain evidence="12">D-24</strain>
    </source>
</reference>
<proteinExistence type="inferred from homology"/>
<keyword evidence="8" id="KW-0067">ATP-binding</keyword>
<dbReference type="GO" id="GO:0046872">
    <property type="term" value="F:metal ion binding"/>
    <property type="evidence" value="ECO:0007669"/>
    <property type="project" value="UniProtKB-KW"/>
</dbReference>
<comment type="subcellular location">
    <subcellularLocation>
        <location evidence="1">Cytoplasm</location>
    </subcellularLocation>
</comment>
<evidence type="ECO:0000256" key="1">
    <source>
        <dbReference type="ARBA" id="ARBA00004496"/>
    </source>
</evidence>
<evidence type="ECO:0000256" key="6">
    <source>
        <dbReference type="ARBA" id="ARBA00022723"/>
    </source>
</evidence>
<evidence type="ECO:0000256" key="7">
    <source>
        <dbReference type="ARBA" id="ARBA00022741"/>
    </source>
</evidence>